<proteinExistence type="predicted"/>
<name>I9VRG9_HELPX</name>
<dbReference type="EMBL" id="AKPH01000005">
    <property type="protein sequence ID" value="EJB96316.1"/>
    <property type="molecule type" value="Genomic_DNA"/>
</dbReference>
<evidence type="ECO:0000313" key="2">
    <source>
        <dbReference type="Proteomes" id="UP000004741"/>
    </source>
</evidence>
<accession>I9VRG9</accession>
<dbReference type="AlphaFoldDB" id="I9VRG9"/>
<gene>
    <name evidence="1" type="ORF">HPHPH34_1365</name>
</gene>
<dbReference type="PATRIC" id="fig|992069.3.peg.1328"/>
<organism evidence="1 2">
    <name type="scientific">Helicobacter pylori Hp H-34</name>
    <dbReference type="NCBI Taxonomy" id="992069"/>
    <lineage>
        <taxon>Bacteria</taxon>
        <taxon>Pseudomonadati</taxon>
        <taxon>Campylobacterota</taxon>
        <taxon>Epsilonproteobacteria</taxon>
        <taxon>Campylobacterales</taxon>
        <taxon>Helicobacteraceae</taxon>
        <taxon>Helicobacter</taxon>
    </lineage>
</organism>
<protein>
    <submittedName>
        <fullName evidence="1">Uncharacterized protein</fullName>
    </submittedName>
</protein>
<dbReference type="Proteomes" id="UP000004741">
    <property type="component" value="Unassembled WGS sequence"/>
</dbReference>
<evidence type="ECO:0000313" key="1">
    <source>
        <dbReference type="EMBL" id="EJB96316.1"/>
    </source>
</evidence>
<comment type="caution">
    <text evidence="1">The sequence shown here is derived from an EMBL/GenBank/DDBJ whole genome shotgun (WGS) entry which is preliminary data.</text>
</comment>
<reference evidence="1 2" key="1">
    <citation type="journal article" date="2013" name="Pathog. Dis.">
        <title>Genome sequences of 65 Helicobacter pylori strains isolated from asymptomatic individuals and patients with gastric cancer, peptic ulcer disease, or gastritis.</title>
        <authorList>
            <person name="Blanchard T.G."/>
            <person name="Czinn S.J."/>
            <person name="Correa P."/>
            <person name="Nakazawa T."/>
            <person name="Keelan M."/>
            <person name="Morningstar L."/>
            <person name="Santana-Cruz I."/>
            <person name="Maroo A."/>
            <person name="McCracken C."/>
            <person name="Shefchek K."/>
            <person name="Daugherty S."/>
            <person name="Song Y."/>
            <person name="Fraser C.M."/>
            <person name="Fricke W.F."/>
        </authorList>
    </citation>
    <scope>NUCLEOTIDE SEQUENCE [LARGE SCALE GENOMIC DNA]</scope>
    <source>
        <strain evidence="1 2">Hp H-34</strain>
    </source>
</reference>
<sequence length="43" mass="4733">MQLPIGFCGVQVVANSEQSRGLEQFSKLKRACNDNTPRTPPQS</sequence>